<gene>
    <name evidence="2" type="ORF">H5P27_15415</name>
</gene>
<evidence type="ECO:0000313" key="3">
    <source>
        <dbReference type="Proteomes" id="UP000526501"/>
    </source>
</evidence>
<dbReference type="EMBL" id="JACHVC010000013">
    <property type="protein sequence ID" value="MBC2607441.1"/>
    <property type="molecule type" value="Genomic_DNA"/>
</dbReference>
<dbReference type="InterPro" id="IPR037523">
    <property type="entry name" value="VOC_core"/>
</dbReference>
<protein>
    <submittedName>
        <fullName evidence="2">VOC family protein</fullName>
    </submittedName>
</protein>
<sequence length="143" mass="16285">MIKRLAHVCFFSDQPLELVAFYQKAFGFPIAFEMNSDEGSPIGWYLDCGDDTFIEIFDQSGAVKKWGGEVVAMKQGGPTFYRHFCLEVTDLEALRASLLEKDISATDIIMGIDNSYQCWIKDPDGNDVELMQYTENSLQFSRR</sequence>
<keyword evidence="3" id="KW-1185">Reference proteome</keyword>
<evidence type="ECO:0000259" key="1">
    <source>
        <dbReference type="PROSITE" id="PS51819"/>
    </source>
</evidence>
<dbReference type="Pfam" id="PF00903">
    <property type="entry name" value="Glyoxalase"/>
    <property type="match status" value="1"/>
</dbReference>
<dbReference type="RefSeq" id="WP_185661330.1">
    <property type="nucleotide sequence ID" value="NZ_CAWPOO010000013.1"/>
</dbReference>
<dbReference type="InterPro" id="IPR004360">
    <property type="entry name" value="Glyas_Fos-R_dOase_dom"/>
</dbReference>
<feature type="domain" description="VOC" evidence="1">
    <location>
        <begin position="4"/>
        <end position="133"/>
    </location>
</feature>
<dbReference type="Proteomes" id="UP000526501">
    <property type="component" value="Unassembled WGS sequence"/>
</dbReference>
<reference evidence="2 3" key="1">
    <citation type="submission" date="2020-07" db="EMBL/GenBank/DDBJ databases">
        <authorList>
            <person name="Feng X."/>
        </authorList>
    </citation>
    <scope>NUCLEOTIDE SEQUENCE [LARGE SCALE GENOMIC DNA]</scope>
    <source>
        <strain evidence="2 3">JCM23202</strain>
    </source>
</reference>
<comment type="caution">
    <text evidence="2">The sequence shown here is derived from an EMBL/GenBank/DDBJ whole genome shotgun (WGS) entry which is preliminary data.</text>
</comment>
<dbReference type="SUPFAM" id="SSF54593">
    <property type="entry name" value="Glyoxalase/Bleomycin resistance protein/Dihydroxybiphenyl dioxygenase"/>
    <property type="match status" value="1"/>
</dbReference>
<name>A0A7X1B8C4_9BACT</name>
<dbReference type="InterPro" id="IPR029068">
    <property type="entry name" value="Glyas_Bleomycin-R_OHBP_Dase"/>
</dbReference>
<proteinExistence type="predicted"/>
<dbReference type="AlphaFoldDB" id="A0A7X1B8C4"/>
<evidence type="ECO:0000313" key="2">
    <source>
        <dbReference type="EMBL" id="MBC2607441.1"/>
    </source>
</evidence>
<organism evidence="2 3">
    <name type="scientific">Pelagicoccus albus</name>
    <dbReference type="NCBI Taxonomy" id="415222"/>
    <lineage>
        <taxon>Bacteria</taxon>
        <taxon>Pseudomonadati</taxon>
        <taxon>Verrucomicrobiota</taxon>
        <taxon>Opitutia</taxon>
        <taxon>Puniceicoccales</taxon>
        <taxon>Pelagicoccaceae</taxon>
        <taxon>Pelagicoccus</taxon>
    </lineage>
</organism>
<dbReference type="CDD" id="cd06587">
    <property type="entry name" value="VOC"/>
    <property type="match status" value="1"/>
</dbReference>
<dbReference type="Gene3D" id="3.10.180.10">
    <property type="entry name" value="2,3-Dihydroxybiphenyl 1,2-Dioxygenase, domain 1"/>
    <property type="match status" value="1"/>
</dbReference>
<accession>A0A7X1B8C4</accession>
<dbReference type="PROSITE" id="PS51819">
    <property type="entry name" value="VOC"/>
    <property type="match status" value="1"/>
</dbReference>